<dbReference type="EMBL" id="JAUSSU010000013">
    <property type="protein sequence ID" value="MDQ0115860.1"/>
    <property type="molecule type" value="Genomic_DNA"/>
</dbReference>
<evidence type="ECO:0000256" key="2">
    <source>
        <dbReference type="ARBA" id="ARBA00022729"/>
    </source>
</evidence>
<dbReference type="InterPro" id="IPR006059">
    <property type="entry name" value="SBP"/>
</dbReference>
<keyword evidence="5" id="KW-0449">Lipoprotein</keyword>
<keyword evidence="8" id="KW-1185">Reference proteome</keyword>
<evidence type="ECO:0000313" key="8">
    <source>
        <dbReference type="Proteomes" id="UP001229346"/>
    </source>
</evidence>
<evidence type="ECO:0000256" key="5">
    <source>
        <dbReference type="ARBA" id="ARBA00023288"/>
    </source>
</evidence>
<organism evidence="7 8">
    <name type="scientific">Paenibacillus harenae</name>
    <dbReference type="NCBI Taxonomy" id="306543"/>
    <lineage>
        <taxon>Bacteria</taxon>
        <taxon>Bacillati</taxon>
        <taxon>Bacillota</taxon>
        <taxon>Bacilli</taxon>
        <taxon>Bacillales</taxon>
        <taxon>Paenibacillaceae</taxon>
        <taxon>Paenibacillus</taxon>
    </lineage>
</organism>
<evidence type="ECO:0000256" key="4">
    <source>
        <dbReference type="ARBA" id="ARBA00023139"/>
    </source>
</evidence>
<feature type="transmembrane region" description="Helical" evidence="6">
    <location>
        <begin position="12"/>
        <end position="31"/>
    </location>
</feature>
<dbReference type="PROSITE" id="PS51257">
    <property type="entry name" value="PROKAR_LIPOPROTEIN"/>
    <property type="match status" value="1"/>
</dbReference>
<keyword evidence="7" id="KW-0813">Transport</keyword>
<keyword evidence="6" id="KW-1133">Transmembrane helix</keyword>
<evidence type="ECO:0000256" key="3">
    <source>
        <dbReference type="ARBA" id="ARBA00023136"/>
    </source>
</evidence>
<dbReference type="RefSeq" id="WP_307207856.1">
    <property type="nucleotide sequence ID" value="NZ_JAUSSU010000013.1"/>
</dbReference>
<proteinExistence type="predicted"/>
<keyword evidence="3 6" id="KW-0472">Membrane</keyword>
<name>A0ABT9U876_PAEHA</name>
<sequence>MDTNARLQSFKIILHFLLCVVLIGCSIDSPLEGSFTSPVPKSDSSQDSDTGDTLRILATMENQSSIIDEYQKKFPDRAVLWDYATGDAFLQKLGATPAPDLVIAGNELLSIISGFDLFEDVGIGPYHAGELIQKKWFNGLTLTPFQSIDGQSLIAIPKDFPMEGTFYRADILKEYGFPSDPEELGEFMEHPDNWILLAETLKSHDIGVIGYTHDVLNMAAAGYGYFDHYGNYARNTENLVPYASLMLDIERKGLDSNWNMWDDKGQQAIRDSKLVMLYMGEWGWDLIKQWDPDHYGQWKFTRPPFNAYWANGGFFFSIMKASPNKSAAWEYVQLSMEMEGPYRESLTGWKWHPDVRNHWSSPLAVKAEEIWSKQLQNLINTDISGSHLLQTMETKTLEELGNDLKILNGLFNLSNRTDVNHE</sequence>
<keyword evidence="2" id="KW-0732">Signal</keyword>
<keyword evidence="7" id="KW-0762">Sugar transport</keyword>
<dbReference type="Gene3D" id="3.40.190.10">
    <property type="entry name" value="Periplasmic binding protein-like II"/>
    <property type="match status" value="1"/>
</dbReference>
<evidence type="ECO:0000256" key="6">
    <source>
        <dbReference type="SAM" id="Phobius"/>
    </source>
</evidence>
<dbReference type="PANTHER" id="PTHR43649:SF33">
    <property type="entry name" value="POLYGALACTURONAN_RHAMNOGALACTURONAN-BINDING PROTEIN YTCQ"/>
    <property type="match status" value="1"/>
</dbReference>
<accession>A0ABT9U876</accession>
<keyword evidence="1" id="KW-1003">Cell membrane</keyword>
<keyword evidence="6" id="KW-0812">Transmembrane</keyword>
<dbReference type="Pfam" id="PF01547">
    <property type="entry name" value="SBP_bac_1"/>
    <property type="match status" value="1"/>
</dbReference>
<keyword evidence="4" id="KW-0564">Palmitate</keyword>
<dbReference type="SUPFAM" id="SSF53850">
    <property type="entry name" value="Periplasmic binding protein-like II"/>
    <property type="match status" value="1"/>
</dbReference>
<comment type="caution">
    <text evidence="7">The sequence shown here is derived from an EMBL/GenBank/DDBJ whole genome shotgun (WGS) entry which is preliminary data.</text>
</comment>
<gene>
    <name evidence="7" type="ORF">J2T15_005328</name>
</gene>
<dbReference type="InterPro" id="IPR050490">
    <property type="entry name" value="Bact_solute-bd_prot1"/>
</dbReference>
<evidence type="ECO:0000256" key="1">
    <source>
        <dbReference type="ARBA" id="ARBA00022475"/>
    </source>
</evidence>
<protein>
    <submittedName>
        <fullName evidence="7">Multiple sugar transport system substrate-binding protein</fullName>
    </submittedName>
</protein>
<evidence type="ECO:0000313" key="7">
    <source>
        <dbReference type="EMBL" id="MDQ0115860.1"/>
    </source>
</evidence>
<reference evidence="7 8" key="1">
    <citation type="submission" date="2023-07" db="EMBL/GenBank/DDBJ databases">
        <title>Sorghum-associated microbial communities from plants grown in Nebraska, USA.</title>
        <authorList>
            <person name="Schachtman D."/>
        </authorList>
    </citation>
    <scope>NUCLEOTIDE SEQUENCE [LARGE SCALE GENOMIC DNA]</scope>
    <source>
        <strain evidence="7 8">CC482</strain>
    </source>
</reference>
<dbReference type="Proteomes" id="UP001229346">
    <property type="component" value="Unassembled WGS sequence"/>
</dbReference>
<dbReference type="PANTHER" id="PTHR43649">
    <property type="entry name" value="ARABINOSE-BINDING PROTEIN-RELATED"/>
    <property type="match status" value="1"/>
</dbReference>